<proteinExistence type="inferred from homology"/>
<evidence type="ECO:0000256" key="9">
    <source>
        <dbReference type="PIRSR" id="PIRSR000094-1"/>
    </source>
</evidence>
<sequence length="256" mass="28287">MNLINGKNILVMGVANERSIAWAIVKSLNDHGQVNFILTYENEKIKNRILKLTKEMDNVNLFQCNVTEEIDLDNLKNYMEDNYGTVHGIVHSIAFANREDLDGRYVETKKSGYDLAQHVSAYSLLAVTQRIYPLMSEGGSIVAMTYIGSQRVVKNYNVMGIAKASLEANVRYLAKDLGEFDIRVNSISSGPIRTLSGKGIAGFNTFIKAVEDQTILGRSVDPEEVGNTALFLISDLSKGITGQTIYVDHGFNIVGV</sequence>
<dbReference type="PANTHER" id="PTHR43159">
    <property type="entry name" value="ENOYL-[ACYL-CARRIER-PROTEIN] REDUCTASE"/>
    <property type="match status" value="1"/>
</dbReference>
<feature type="binding site" evidence="10">
    <location>
        <position position="96"/>
    </location>
    <ligand>
        <name>substrate</name>
    </ligand>
</feature>
<dbReference type="GO" id="GO:0006633">
    <property type="term" value="P:fatty acid biosynthetic process"/>
    <property type="evidence" value="ECO:0007669"/>
    <property type="project" value="UniProtKB-KW"/>
</dbReference>
<evidence type="ECO:0000313" key="14">
    <source>
        <dbReference type="Proteomes" id="UP000239047"/>
    </source>
</evidence>
<feature type="binding site" evidence="11">
    <location>
        <position position="163"/>
    </location>
    <ligand>
        <name>NAD(+)</name>
        <dbReference type="ChEBI" id="CHEBI:57540"/>
    </ligand>
</feature>
<protein>
    <recommendedName>
        <fullName evidence="8">Enoyl-[acyl-carrier-protein] reductase [NADH]</fullName>
        <ecNumber evidence="8">1.3.1.9</ecNumber>
    </recommendedName>
</protein>
<dbReference type="RefSeq" id="WP_104059679.1">
    <property type="nucleotide sequence ID" value="NZ_PREZ01000009.1"/>
</dbReference>
<evidence type="ECO:0000256" key="1">
    <source>
        <dbReference type="ARBA" id="ARBA00005194"/>
    </source>
</evidence>
<evidence type="ECO:0000256" key="11">
    <source>
        <dbReference type="PIRSR" id="PIRSR000094-3"/>
    </source>
</evidence>
<feature type="active site" description="Proton acceptor" evidence="9">
    <location>
        <position position="146"/>
    </location>
</feature>
<evidence type="ECO:0000313" key="13">
    <source>
        <dbReference type="EMBL" id="PPA68795.1"/>
    </source>
</evidence>
<name>A0A2S5G755_9BACL</name>
<feature type="binding site" evidence="11">
    <location>
        <begin position="192"/>
        <end position="196"/>
    </location>
    <ligand>
        <name>NAD(+)</name>
        <dbReference type="ChEBI" id="CHEBI:57540"/>
    </ligand>
</feature>
<keyword evidence="5 8" id="KW-0560">Oxidoreductase</keyword>
<dbReference type="FunFam" id="1.10.8.400:FF:000001">
    <property type="entry name" value="Enoyl-[acyl-carrier-protein] reductase [NADH]"/>
    <property type="match status" value="1"/>
</dbReference>
<evidence type="ECO:0000256" key="7">
    <source>
        <dbReference type="ARBA" id="ARBA00023160"/>
    </source>
</evidence>
<dbReference type="Gene3D" id="1.10.8.400">
    <property type="entry name" value="Enoyl acyl carrier protein reductase"/>
    <property type="match status" value="1"/>
</dbReference>
<evidence type="ECO:0000256" key="2">
    <source>
        <dbReference type="ARBA" id="ARBA00009233"/>
    </source>
</evidence>
<keyword evidence="8 11" id="KW-0520">NAD</keyword>
<dbReference type="OrthoDB" id="9803628at2"/>
<comment type="similarity">
    <text evidence="2 8">Belongs to the short-chain dehydrogenases/reductases (SDR) family. FabI subfamily.</text>
</comment>
<comment type="catalytic activity">
    <reaction evidence="8">
        <text>a 2,3-saturated acyl-[ACP] + NAD(+) = a (2E)-enoyl-[ACP] + NADH + H(+)</text>
        <dbReference type="Rhea" id="RHEA:10240"/>
        <dbReference type="Rhea" id="RHEA-COMP:9925"/>
        <dbReference type="Rhea" id="RHEA-COMP:9926"/>
        <dbReference type="ChEBI" id="CHEBI:15378"/>
        <dbReference type="ChEBI" id="CHEBI:57540"/>
        <dbReference type="ChEBI" id="CHEBI:57945"/>
        <dbReference type="ChEBI" id="CHEBI:78784"/>
        <dbReference type="ChEBI" id="CHEBI:78785"/>
        <dbReference type="EC" id="1.3.1.9"/>
    </reaction>
</comment>
<keyword evidence="4" id="KW-0276">Fatty acid metabolism</keyword>
<keyword evidence="6" id="KW-0443">Lipid metabolism</keyword>
<reference evidence="13 14" key="1">
    <citation type="submission" date="2018-02" db="EMBL/GenBank/DDBJ databases">
        <title>Jeotgalibacillus proteolyticum sp. nov. a protease producing bacterium isolated from ocean sediments of Laizhou Bay.</title>
        <authorList>
            <person name="Li Y."/>
        </authorList>
    </citation>
    <scope>NUCLEOTIDE SEQUENCE [LARGE SCALE GENOMIC DNA]</scope>
    <source>
        <strain evidence="13 14">22-7</strain>
    </source>
</reference>
<dbReference type="InterPro" id="IPR014358">
    <property type="entry name" value="Enoyl-ACP_Rdtase_NADH"/>
</dbReference>
<dbReference type="Proteomes" id="UP000239047">
    <property type="component" value="Unassembled WGS sequence"/>
</dbReference>
<feature type="binding site" evidence="11">
    <location>
        <position position="93"/>
    </location>
    <ligand>
        <name>NAD(+)</name>
        <dbReference type="ChEBI" id="CHEBI:57540"/>
    </ligand>
</feature>
<evidence type="ECO:0000256" key="3">
    <source>
        <dbReference type="ARBA" id="ARBA00022516"/>
    </source>
</evidence>
<keyword evidence="3 8" id="KW-0444">Lipid biosynthesis</keyword>
<feature type="binding site" evidence="11">
    <location>
        <begin position="19"/>
        <end position="20"/>
    </location>
    <ligand>
        <name>NAD(+)</name>
        <dbReference type="ChEBI" id="CHEBI:57540"/>
    </ligand>
</feature>
<gene>
    <name evidence="12" type="ORF">C4B60_19300</name>
    <name evidence="13" type="ORF">C4B60_19730</name>
</gene>
<dbReference type="PIRSF" id="PIRSF000094">
    <property type="entry name" value="Enoyl-ACP_rdct"/>
    <property type="match status" value="1"/>
</dbReference>
<dbReference type="CDD" id="cd05372">
    <property type="entry name" value="ENR_SDR"/>
    <property type="match status" value="1"/>
</dbReference>
<evidence type="ECO:0000256" key="4">
    <source>
        <dbReference type="ARBA" id="ARBA00022832"/>
    </source>
</evidence>
<evidence type="ECO:0000256" key="8">
    <source>
        <dbReference type="PIRNR" id="PIRNR000094"/>
    </source>
</evidence>
<accession>A0A2S5G755</accession>
<evidence type="ECO:0000256" key="10">
    <source>
        <dbReference type="PIRSR" id="PIRSR000094-2"/>
    </source>
</evidence>
<dbReference type="EMBL" id="PREZ01000009">
    <property type="protein sequence ID" value="PPA68718.1"/>
    <property type="molecule type" value="Genomic_DNA"/>
</dbReference>
<dbReference type="Pfam" id="PF13561">
    <property type="entry name" value="adh_short_C2"/>
    <property type="match status" value="1"/>
</dbReference>
<organism evidence="13 14">
    <name type="scientific">Jeotgalibacillus proteolyticus</name>
    <dbReference type="NCBI Taxonomy" id="2082395"/>
    <lineage>
        <taxon>Bacteria</taxon>
        <taxon>Bacillati</taxon>
        <taxon>Bacillota</taxon>
        <taxon>Bacilli</taxon>
        <taxon>Bacillales</taxon>
        <taxon>Caryophanaceae</taxon>
        <taxon>Jeotgalibacillus</taxon>
    </lineage>
</organism>
<feature type="active site" description="Proton acceptor" evidence="9">
    <location>
        <position position="156"/>
    </location>
</feature>
<dbReference type="GO" id="GO:0004318">
    <property type="term" value="F:enoyl-[acyl-carrier-protein] reductase (NADH) activity"/>
    <property type="evidence" value="ECO:0007669"/>
    <property type="project" value="UniProtKB-EC"/>
</dbReference>
<dbReference type="PANTHER" id="PTHR43159:SF2">
    <property type="entry name" value="ENOYL-[ACYL-CARRIER-PROTEIN] REDUCTASE [NADH], CHLOROPLASTIC"/>
    <property type="match status" value="1"/>
</dbReference>
<dbReference type="AlphaFoldDB" id="A0A2S5G755"/>
<dbReference type="SUPFAM" id="SSF51735">
    <property type="entry name" value="NAD(P)-binding Rossmann-fold domains"/>
    <property type="match status" value="1"/>
</dbReference>
<comment type="pathway">
    <text evidence="1">Lipid metabolism; fatty acid biosynthesis.</text>
</comment>
<feature type="binding site" evidence="11">
    <location>
        <position position="13"/>
    </location>
    <ligand>
        <name>NAD(+)</name>
        <dbReference type="ChEBI" id="CHEBI:57540"/>
    </ligand>
</feature>
<dbReference type="InterPro" id="IPR036291">
    <property type="entry name" value="NAD(P)-bd_dom_sf"/>
</dbReference>
<evidence type="ECO:0000256" key="5">
    <source>
        <dbReference type="ARBA" id="ARBA00023002"/>
    </source>
</evidence>
<evidence type="ECO:0000313" key="12">
    <source>
        <dbReference type="EMBL" id="PPA68718.1"/>
    </source>
</evidence>
<keyword evidence="7 8" id="KW-0275">Fatty acid biosynthesis</keyword>
<dbReference type="Gene3D" id="3.40.50.720">
    <property type="entry name" value="NAD(P)-binding Rossmann-like Domain"/>
    <property type="match status" value="1"/>
</dbReference>
<dbReference type="PRINTS" id="PR00081">
    <property type="entry name" value="GDHRDH"/>
</dbReference>
<keyword evidence="14" id="KW-1185">Reference proteome</keyword>
<evidence type="ECO:0000256" key="6">
    <source>
        <dbReference type="ARBA" id="ARBA00023098"/>
    </source>
</evidence>
<dbReference type="EC" id="1.3.1.9" evidence="8"/>
<comment type="caution">
    <text evidence="13">The sequence shown here is derived from an EMBL/GenBank/DDBJ whole genome shotgun (WGS) entry which is preliminary data.</text>
</comment>
<dbReference type="InterPro" id="IPR002347">
    <property type="entry name" value="SDR_fam"/>
</dbReference>
<dbReference type="EMBL" id="PREZ01000009">
    <property type="protein sequence ID" value="PPA68795.1"/>
    <property type="molecule type" value="Genomic_DNA"/>
</dbReference>